<name>A0A921HN15_9FIRM</name>
<evidence type="ECO:0000313" key="2">
    <source>
        <dbReference type="Proteomes" id="UP000780768"/>
    </source>
</evidence>
<proteinExistence type="predicted"/>
<organism evidence="1 2">
    <name type="scientific">Megamonas hypermegale</name>
    <dbReference type="NCBI Taxonomy" id="158847"/>
    <lineage>
        <taxon>Bacteria</taxon>
        <taxon>Bacillati</taxon>
        <taxon>Bacillota</taxon>
        <taxon>Negativicutes</taxon>
        <taxon>Selenomonadales</taxon>
        <taxon>Selenomonadaceae</taxon>
        <taxon>Megamonas</taxon>
    </lineage>
</organism>
<accession>A0A921HN15</accession>
<sequence length="206" mass="23812">MIKTKITVGHSNIADFLQKYQNVEHFLAYCKQCQNYNSKWSCPPLAVNPRTYLDDYSEIYLIGLQMFYDEETKRQVNTKEKIVDFSAKLLRKMKNKFSDELLTIEKEFPNTVSFSSGGCAWCCKCTRSSGQPCRKPEKMRYSLDSFGIDLGKVTEEFLNIKLLWGLDKLPDYHTLIHALAVKDDTDGEILQKRLENLSIEAETVIL</sequence>
<dbReference type="Pfam" id="PF10050">
    <property type="entry name" value="DUF2284"/>
    <property type="match status" value="1"/>
</dbReference>
<dbReference type="RefSeq" id="WP_289548683.1">
    <property type="nucleotide sequence ID" value="NZ_CAKMHU010000007.1"/>
</dbReference>
<protein>
    <submittedName>
        <fullName evidence="1">DUF2284 domain-containing protein</fullName>
    </submittedName>
</protein>
<dbReference type="Proteomes" id="UP000780768">
    <property type="component" value="Unassembled WGS sequence"/>
</dbReference>
<reference evidence="1" key="2">
    <citation type="submission" date="2021-09" db="EMBL/GenBank/DDBJ databases">
        <authorList>
            <person name="Gilroy R."/>
        </authorList>
    </citation>
    <scope>NUCLEOTIDE SEQUENCE</scope>
    <source>
        <strain evidence="1">7318</strain>
    </source>
</reference>
<dbReference type="InterPro" id="IPR019271">
    <property type="entry name" value="DUF2284_metal-binding"/>
</dbReference>
<dbReference type="EMBL" id="DYVR01000082">
    <property type="protein sequence ID" value="HJF84632.1"/>
    <property type="molecule type" value="Genomic_DNA"/>
</dbReference>
<reference evidence="1" key="1">
    <citation type="journal article" date="2021" name="PeerJ">
        <title>Extensive microbial diversity within the chicken gut microbiome revealed by metagenomics and culture.</title>
        <authorList>
            <person name="Gilroy R."/>
            <person name="Ravi A."/>
            <person name="Getino M."/>
            <person name="Pursley I."/>
            <person name="Horton D.L."/>
            <person name="Alikhan N.F."/>
            <person name="Baker D."/>
            <person name="Gharbi K."/>
            <person name="Hall N."/>
            <person name="Watson M."/>
            <person name="Adriaenssens E.M."/>
            <person name="Foster-Nyarko E."/>
            <person name="Jarju S."/>
            <person name="Secka A."/>
            <person name="Antonio M."/>
            <person name="Oren A."/>
            <person name="Chaudhuri R.R."/>
            <person name="La Ragione R."/>
            <person name="Hildebrand F."/>
            <person name="Pallen M.J."/>
        </authorList>
    </citation>
    <scope>NUCLEOTIDE SEQUENCE</scope>
    <source>
        <strain evidence="1">7318</strain>
    </source>
</reference>
<comment type="caution">
    <text evidence="1">The sequence shown here is derived from an EMBL/GenBank/DDBJ whole genome shotgun (WGS) entry which is preliminary data.</text>
</comment>
<dbReference type="AlphaFoldDB" id="A0A921HN15"/>
<gene>
    <name evidence="1" type="ORF">K8V65_03080</name>
</gene>
<evidence type="ECO:0000313" key="1">
    <source>
        <dbReference type="EMBL" id="HJF84632.1"/>
    </source>
</evidence>